<reference evidence="1 2" key="1">
    <citation type="submission" date="2018-06" db="EMBL/GenBank/DDBJ databases">
        <authorList>
            <consortium name="Pathogen Informatics"/>
            <person name="Doyle S."/>
        </authorList>
    </citation>
    <scope>NUCLEOTIDE SEQUENCE [LARGE SCALE GENOMIC DNA]</scope>
    <source>
        <strain evidence="1 2">NCTC9177</strain>
    </source>
</reference>
<dbReference type="GO" id="GO:0016881">
    <property type="term" value="F:acid-amino acid ligase activity"/>
    <property type="evidence" value="ECO:0007669"/>
    <property type="project" value="InterPro"/>
</dbReference>
<comment type="caution">
    <text evidence="1">The sequence shown here is derived from an EMBL/GenBank/DDBJ whole genome shotgun (WGS) entry which is preliminary data.</text>
</comment>
<name>A0A7H4MPQ5_KLEVA</name>
<dbReference type="Gene3D" id="3.90.190.20">
    <property type="entry name" value="Mur ligase, C-terminal domain"/>
    <property type="match status" value="1"/>
</dbReference>
<dbReference type="Proteomes" id="UP000254545">
    <property type="component" value="Unassembled WGS sequence"/>
</dbReference>
<sequence>MIRTLPVRWPIWPRKSTPGTARRWEGPRGATAEQLLEHLRGGTVYTSVAQAWHAAMADAKVEDTVLVCGSFHTVAQVMEEIDAGRIGGE</sequence>
<proteinExistence type="predicted"/>
<accession>A0A7H4MPQ5</accession>
<evidence type="ECO:0000313" key="1">
    <source>
        <dbReference type="EMBL" id="STS92305.1"/>
    </source>
</evidence>
<protein>
    <submittedName>
        <fullName evidence="1">Dihydrofolate synthase</fullName>
    </submittedName>
</protein>
<evidence type="ECO:0000313" key="2">
    <source>
        <dbReference type="Proteomes" id="UP000254545"/>
    </source>
</evidence>
<dbReference type="EMBL" id="UGKR01000003">
    <property type="protein sequence ID" value="STS92305.1"/>
    <property type="molecule type" value="Genomic_DNA"/>
</dbReference>
<organism evidence="1 2">
    <name type="scientific">Klebsiella variicola</name>
    <dbReference type="NCBI Taxonomy" id="244366"/>
    <lineage>
        <taxon>Bacteria</taxon>
        <taxon>Pseudomonadati</taxon>
        <taxon>Pseudomonadota</taxon>
        <taxon>Gammaproteobacteria</taxon>
        <taxon>Enterobacterales</taxon>
        <taxon>Enterobacteriaceae</taxon>
        <taxon>Klebsiella/Raoultella group</taxon>
        <taxon>Klebsiella</taxon>
        <taxon>Klebsiella pneumoniae complex</taxon>
    </lineage>
</organism>
<dbReference type="AlphaFoldDB" id="A0A7H4MPQ5"/>
<gene>
    <name evidence="1" type="primary">folC_1</name>
    <name evidence="1" type="ORF">NCTC9177_06238</name>
</gene>
<dbReference type="SUPFAM" id="SSF53244">
    <property type="entry name" value="MurD-like peptide ligases, peptide-binding domain"/>
    <property type="match status" value="1"/>
</dbReference>
<dbReference type="InterPro" id="IPR036615">
    <property type="entry name" value="Mur_ligase_C_dom_sf"/>
</dbReference>